<dbReference type="GO" id="GO:0004511">
    <property type="term" value="F:tyrosine 3-monooxygenase activity"/>
    <property type="evidence" value="ECO:0007669"/>
    <property type="project" value="TreeGrafter"/>
</dbReference>
<evidence type="ECO:0000256" key="8">
    <source>
        <dbReference type="PIRSR" id="PIRSR601273-2"/>
    </source>
</evidence>
<evidence type="ECO:0000256" key="5">
    <source>
        <dbReference type="ARBA" id="ARBA00023004"/>
    </source>
</evidence>
<reference evidence="10" key="1">
    <citation type="journal article" date="2023" name="Mol. Biol. Evol.">
        <title>Third-Generation Sequencing Reveals the Adaptive Role of the Epigenome in Three Deep-Sea Polychaetes.</title>
        <authorList>
            <person name="Perez M."/>
            <person name="Aroh O."/>
            <person name="Sun Y."/>
            <person name="Lan Y."/>
            <person name="Juniper S.K."/>
            <person name="Young C.R."/>
            <person name="Angers B."/>
            <person name="Qian P.Y."/>
        </authorList>
    </citation>
    <scope>NUCLEOTIDE SEQUENCE</scope>
    <source>
        <strain evidence="10">P08H-3</strain>
    </source>
</reference>
<dbReference type="InterPro" id="IPR019773">
    <property type="entry name" value="Tyrosine_3-monooxygenase-like"/>
</dbReference>
<sequence>MADEETASRRLAFQKSYSIEHGGTWRRRSLIEDAKFDTLANNEIEREHKGSVDGVYPEVPKEDDEVFKTANGDVHIVPETKRCSVVLSVRDTAGMSRLFKNFENYRIIIQHIESRKAKKGSSLDFFIAFEGIRDDVSNLMKVLKQNSVVNDIRVLTEEDVTEKVPWFPRHISDLDRCQHLLTKFDPELDYDHPGFADKEYRKRRSMITQIAFDHRHGQPIPRIEYTIEEIKCWGHVYSNLWKLYNTHACREHIRNFRILERECGYSEHNIPQLEDISNFLKRRTGFQLRPVAGLLSARDFLASLAFRVFQCTQYLRHPSKPDHTVEPDCVHELLGHVPMLADPEFAQFSQEIGLASLGASDADIEKFATIYWFTVEFGLCKQDGQLKAYGAGLLSAYGELAYALSDKPEKLPFDPIKTAIQMYDDQNYQTTYFVAESFNDVKEKVRQYAKNIKRPFEVRYDPYTQTVQILDNDEALKDISRVVRGEINSLCDVIRRIEHVSTR</sequence>
<comment type="caution">
    <text evidence="10">The sequence shown here is derived from an EMBL/GenBank/DDBJ whole genome shotgun (WGS) entry which is preliminary data.</text>
</comment>
<dbReference type="PANTHER" id="PTHR11473:SF15">
    <property type="entry name" value="TYROSINE 3-MONOOXYGENASE"/>
    <property type="match status" value="1"/>
</dbReference>
<evidence type="ECO:0000256" key="3">
    <source>
        <dbReference type="ARBA" id="ARBA00022723"/>
    </source>
</evidence>
<proteinExistence type="inferred from homology"/>
<dbReference type="PIRSF" id="PIRSF000336">
    <property type="entry name" value="TH"/>
    <property type="match status" value="1"/>
</dbReference>
<evidence type="ECO:0000256" key="7">
    <source>
        <dbReference type="PIRSR" id="PIRSR000336-1"/>
    </source>
</evidence>
<dbReference type="InterPro" id="IPR001273">
    <property type="entry name" value="ArAA_hydroxylase"/>
</dbReference>
<dbReference type="InterPro" id="IPR036951">
    <property type="entry name" value="ArAA_hydroxylase_sf"/>
</dbReference>
<keyword evidence="3 7" id="KW-0479">Metal-binding</keyword>
<dbReference type="SUPFAM" id="SSF55021">
    <property type="entry name" value="ACT-like"/>
    <property type="match status" value="1"/>
</dbReference>
<feature type="binding site" evidence="7">
    <location>
        <position position="336"/>
    </location>
    <ligand>
        <name>Fe cation</name>
        <dbReference type="ChEBI" id="CHEBI:24875"/>
    </ligand>
</feature>
<evidence type="ECO:0000313" key="10">
    <source>
        <dbReference type="EMBL" id="KAK2169543.1"/>
    </source>
</evidence>
<dbReference type="EMBL" id="JAODUP010000009">
    <property type="protein sequence ID" value="KAK2169543.1"/>
    <property type="molecule type" value="Genomic_DNA"/>
</dbReference>
<dbReference type="InterPro" id="IPR036329">
    <property type="entry name" value="Aro-AA_hydroxylase_C_sf"/>
</dbReference>
<dbReference type="GO" id="GO:0005506">
    <property type="term" value="F:iron ion binding"/>
    <property type="evidence" value="ECO:0007669"/>
    <property type="project" value="InterPro"/>
</dbReference>
<dbReference type="FunFam" id="1.10.800.10:FF:000004">
    <property type="entry name" value="Tyrosine 3-monooxygenase"/>
    <property type="match status" value="1"/>
</dbReference>
<dbReference type="GO" id="GO:0046189">
    <property type="term" value="P:phenol-containing compound biosynthetic process"/>
    <property type="evidence" value="ECO:0007669"/>
    <property type="project" value="UniProtKB-ARBA"/>
</dbReference>
<comment type="similarity">
    <text evidence="2">Belongs to the biopterin-dependent aromatic amino acid hydroxylase family.</text>
</comment>
<feature type="binding site" evidence="7">
    <location>
        <position position="331"/>
    </location>
    <ligand>
        <name>Fe cation</name>
        <dbReference type="ChEBI" id="CHEBI:24875"/>
    </ligand>
</feature>
<keyword evidence="11" id="KW-1185">Reference proteome</keyword>
<dbReference type="PANTHER" id="PTHR11473">
    <property type="entry name" value="AROMATIC AMINO ACID HYDROXYLASE"/>
    <property type="match status" value="1"/>
</dbReference>
<name>A0AAD9KFI4_9ANNE</name>
<dbReference type="GO" id="GO:0005737">
    <property type="term" value="C:cytoplasm"/>
    <property type="evidence" value="ECO:0007669"/>
    <property type="project" value="TreeGrafter"/>
</dbReference>
<dbReference type="InterPro" id="IPR019774">
    <property type="entry name" value="Aromatic-AA_hydroxylase_C"/>
</dbReference>
<dbReference type="PROSITE" id="PS00367">
    <property type="entry name" value="BH4_AAA_HYDROXYL_1"/>
    <property type="match status" value="1"/>
</dbReference>
<dbReference type="GO" id="GO:0030424">
    <property type="term" value="C:axon"/>
    <property type="evidence" value="ECO:0007669"/>
    <property type="project" value="TreeGrafter"/>
</dbReference>
<dbReference type="Gene3D" id="1.10.800.10">
    <property type="entry name" value="Aromatic amino acid hydroxylase"/>
    <property type="match status" value="1"/>
</dbReference>
<accession>A0AAD9KFI4</accession>
<dbReference type="InterPro" id="IPR045865">
    <property type="entry name" value="ACT-like_dom_sf"/>
</dbReference>
<keyword evidence="5 7" id="KW-0408">Iron</keyword>
<evidence type="ECO:0000256" key="4">
    <source>
        <dbReference type="ARBA" id="ARBA00023002"/>
    </source>
</evidence>
<dbReference type="AlphaFoldDB" id="A0AAD9KFI4"/>
<protein>
    <recommendedName>
        <fullName evidence="9">Biopterin-dependent aromatic amino acid hydroxylase family profile domain-containing protein</fullName>
    </recommendedName>
</protein>
<evidence type="ECO:0000256" key="2">
    <source>
        <dbReference type="ARBA" id="ARBA00009712"/>
    </source>
</evidence>
<dbReference type="GO" id="GO:0009072">
    <property type="term" value="P:aromatic amino acid metabolic process"/>
    <property type="evidence" value="ECO:0007669"/>
    <property type="project" value="InterPro"/>
</dbReference>
<feature type="domain" description="Biopterin-dependent aromatic amino acid hydroxylase family profile" evidence="9">
    <location>
        <begin position="152"/>
        <end position="498"/>
    </location>
</feature>
<dbReference type="InterPro" id="IPR018301">
    <property type="entry name" value="ArAA_hydroxylase_Fe/CU_BS"/>
</dbReference>
<dbReference type="GO" id="GO:0043204">
    <property type="term" value="C:perikaryon"/>
    <property type="evidence" value="ECO:0007669"/>
    <property type="project" value="TreeGrafter"/>
</dbReference>
<organism evidence="10 11">
    <name type="scientific">Paralvinella palmiformis</name>
    <dbReference type="NCBI Taxonomy" id="53620"/>
    <lineage>
        <taxon>Eukaryota</taxon>
        <taxon>Metazoa</taxon>
        <taxon>Spiralia</taxon>
        <taxon>Lophotrochozoa</taxon>
        <taxon>Annelida</taxon>
        <taxon>Polychaeta</taxon>
        <taxon>Sedentaria</taxon>
        <taxon>Canalipalpata</taxon>
        <taxon>Terebellida</taxon>
        <taxon>Terebelliformia</taxon>
        <taxon>Alvinellidae</taxon>
        <taxon>Paralvinella</taxon>
    </lineage>
</organism>
<evidence type="ECO:0000259" key="9">
    <source>
        <dbReference type="PROSITE" id="PS51410"/>
    </source>
</evidence>
<comment type="cofactor">
    <cofactor evidence="1 8">
        <name>Fe(2+)</name>
        <dbReference type="ChEBI" id="CHEBI:29033"/>
    </cofactor>
</comment>
<dbReference type="PROSITE" id="PS51410">
    <property type="entry name" value="BH4_AAA_HYDROXYL_2"/>
    <property type="match status" value="1"/>
</dbReference>
<evidence type="ECO:0000313" key="11">
    <source>
        <dbReference type="Proteomes" id="UP001208570"/>
    </source>
</evidence>
<feature type="binding site" evidence="7">
    <location>
        <position position="376"/>
    </location>
    <ligand>
        <name>Fe cation</name>
        <dbReference type="ChEBI" id="CHEBI:24875"/>
    </ligand>
</feature>
<dbReference type="SUPFAM" id="SSF56534">
    <property type="entry name" value="Aromatic aminoacid monoxygenases, catalytic and oligomerization domains"/>
    <property type="match status" value="1"/>
</dbReference>
<keyword evidence="4" id="KW-0560">Oxidoreductase</keyword>
<dbReference type="Proteomes" id="UP001208570">
    <property type="component" value="Unassembled WGS sequence"/>
</dbReference>
<dbReference type="Pfam" id="PF00351">
    <property type="entry name" value="Biopterin_H"/>
    <property type="match status" value="1"/>
</dbReference>
<dbReference type="PRINTS" id="PR00372">
    <property type="entry name" value="FYWHYDRXLASE"/>
</dbReference>
<evidence type="ECO:0000256" key="1">
    <source>
        <dbReference type="ARBA" id="ARBA00001954"/>
    </source>
</evidence>
<gene>
    <name evidence="10" type="ORF">LSH36_9g15065</name>
</gene>
<keyword evidence="6" id="KW-0503">Monooxygenase</keyword>
<evidence type="ECO:0000256" key="6">
    <source>
        <dbReference type="ARBA" id="ARBA00023033"/>
    </source>
</evidence>